<reference evidence="3" key="1">
    <citation type="submission" date="2017-02" db="EMBL/GenBank/DDBJ databases">
        <authorList>
            <person name="Daims H."/>
        </authorList>
    </citation>
    <scope>NUCLEOTIDE SEQUENCE [LARGE SCALE GENOMIC DNA]</scope>
</reference>
<keyword evidence="1" id="KW-0812">Transmembrane</keyword>
<keyword evidence="1" id="KW-0472">Membrane</keyword>
<keyword evidence="3" id="KW-1185">Reference proteome</keyword>
<dbReference type="AlphaFoldDB" id="A0A1R4H764"/>
<keyword evidence="1" id="KW-1133">Transmembrane helix</keyword>
<proteinExistence type="predicted"/>
<evidence type="ECO:0000256" key="1">
    <source>
        <dbReference type="SAM" id="Phobius"/>
    </source>
</evidence>
<evidence type="ECO:0000313" key="3">
    <source>
        <dbReference type="Proteomes" id="UP000195442"/>
    </source>
</evidence>
<name>A0A1R4H764_9GAMM</name>
<gene>
    <name evidence="2" type="ORF">CRENPOLYSF2_2550003</name>
</gene>
<sequence>MPTHSLQLEDFKILQYFAKKCVYFLSTILATDFVFFAFSS</sequence>
<protein>
    <submittedName>
        <fullName evidence="2">Uncharacterized protein</fullName>
    </submittedName>
</protein>
<feature type="transmembrane region" description="Helical" evidence="1">
    <location>
        <begin position="21"/>
        <end position="38"/>
    </location>
</feature>
<evidence type="ECO:0000313" key="2">
    <source>
        <dbReference type="EMBL" id="SJM92118.1"/>
    </source>
</evidence>
<dbReference type="Proteomes" id="UP000195442">
    <property type="component" value="Unassembled WGS sequence"/>
</dbReference>
<accession>A0A1R4H764</accession>
<organism evidence="2 3">
    <name type="scientific">Crenothrix polyspora</name>
    <dbReference type="NCBI Taxonomy" id="360316"/>
    <lineage>
        <taxon>Bacteria</taxon>
        <taxon>Pseudomonadati</taxon>
        <taxon>Pseudomonadota</taxon>
        <taxon>Gammaproteobacteria</taxon>
        <taxon>Methylococcales</taxon>
        <taxon>Crenotrichaceae</taxon>
        <taxon>Crenothrix</taxon>
    </lineage>
</organism>
<dbReference type="EMBL" id="FUKJ01000174">
    <property type="protein sequence ID" value="SJM92118.1"/>
    <property type="molecule type" value="Genomic_DNA"/>
</dbReference>